<name>A0A1L6KRD2_ACIHA</name>
<organism evidence="2 4">
    <name type="scientific">Acinetobacter haemolyticus</name>
    <dbReference type="NCBI Taxonomy" id="29430"/>
    <lineage>
        <taxon>Bacteria</taxon>
        <taxon>Pseudomonadati</taxon>
        <taxon>Pseudomonadota</taxon>
        <taxon>Gammaproteobacteria</taxon>
        <taxon>Moraxellales</taxon>
        <taxon>Moraxellaceae</taxon>
        <taxon>Acinetobacter</taxon>
    </lineage>
</organism>
<evidence type="ECO:0000313" key="3">
    <source>
        <dbReference type="EMBL" id="QHI14688.1"/>
    </source>
</evidence>
<evidence type="ECO:0000313" key="1">
    <source>
        <dbReference type="EMBL" id="MBO3659033.1"/>
    </source>
</evidence>
<reference evidence="3 5" key="1">
    <citation type="submission" date="2018-08" db="EMBL/GenBank/DDBJ databases">
        <title>Analysis of the genomic diversity of Mexican Acinetobacter haemolyticus clinical isolates.</title>
        <authorList>
            <person name="Castro-Jaimes S."/>
            <person name="Cevallos M.A."/>
        </authorList>
    </citation>
    <scope>NUCLEOTIDE SEQUENCE [LARGE SCALE GENOMIC DNA]</scope>
    <source>
        <strain evidence="3 5">AN43</strain>
    </source>
</reference>
<dbReference type="InterPro" id="IPR043519">
    <property type="entry name" value="NT_sf"/>
</dbReference>
<dbReference type="Proteomes" id="UP000463868">
    <property type="component" value="Chromosome"/>
</dbReference>
<dbReference type="STRING" id="29430.AHTJS_15675"/>
<sequence length="367" mass="42614">MSEIDFYKRLNRLEKRRKGTDLTYNAFDSVTAGVTSFNEFDELKRTIEKWQIVSDKPSIRYAVGAMQEVSKRYTEISIETAKRIEKQLEPRLLNNHNIVTEYRLQGSVPLNIHIKGVSDVDLLVLNKSHYRTEGYLGTLRHDDIKILRELRNACTYELRQAYPAVTIDTTGAKSITLTGGSLPRDVDVVPSHWVETYEYQQQKHLYLRGVNILDNKTPTTLMNLPFKHIFYIDYKCKYYADGGLKKSIRLCKTIKADLVEEGKVIYLSSFDLASIMYHSNLENLKKGRTNALAIVLETKRFFDYLYHNPNYRNSLYTPDMTRKIFDSYQKETSLTTMSIALDKLVTEIRKDLGYLYDETIGSYPLVI</sequence>
<reference evidence="2 4" key="2">
    <citation type="submission" date="2019-03" db="EMBL/GenBank/DDBJ databases">
        <title>Complete genome sequence of two outbreak-associated Acinetobacter haemolyticus strains.</title>
        <authorList>
            <person name="Bai L."/>
            <person name="Zhang S.-C."/>
            <person name="Deng Y."/>
            <person name="Song C.-C."/>
            <person name="Kang G.-B."/>
            <person name="Dong Y."/>
            <person name="Wang Y."/>
            <person name="Gao F."/>
            <person name="Huang H."/>
        </authorList>
    </citation>
    <scope>NUCLEOTIDE SEQUENCE [LARGE SCALE GENOMIC DNA]</scope>
    <source>
        <strain evidence="2 4">TJR01</strain>
    </source>
</reference>
<dbReference type="SUPFAM" id="SSF81301">
    <property type="entry name" value="Nucleotidyltransferase"/>
    <property type="match status" value="1"/>
</dbReference>
<proteinExistence type="predicted"/>
<gene>
    <name evidence="3" type="ORF">AhaeAN43_15680</name>
    <name evidence="2" type="ORF">AHTJR_14740</name>
    <name evidence="1" type="ORF">J5N55_13215</name>
</gene>
<dbReference type="RefSeq" id="WP_001289337.1">
    <property type="nucleotide sequence ID" value="NZ_BKQF01000063.1"/>
</dbReference>
<reference evidence="1" key="3">
    <citation type="submission" date="2021-03" db="EMBL/GenBank/DDBJ databases">
        <title>Acinetobacter spp. whole-genome sequenced from Terengganu.</title>
        <authorList>
            <person name="Mohd Rani F."/>
        </authorList>
    </citation>
    <scope>NUCLEOTIDE SEQUENCE</scope>
    <source>
        <strain evidence="1">AC1502</strain>
    </source>
</reference>
<dbReference type="KEGG" id="ahl:AHTJS_15675"/>
<evidence type="ECO:0008006" key="6">
    <source>
        <dbReference type="Google" id="ProtNLM"/>
    </source>
</evidence>
<accession>A0A1L6KRD2</accession>
<dbReference type="EMBL" id="JAGFOT010000014">
    <property type="protein sequence ID" value="MBO3659033.1"/>
    <property type="molecule type" value="Genomic_DNA"/>
</dbReference>
<dbReference type="Proteomes" id="UP000670925">
    <property type="component" value="Unassembled WGS sequence"/>
</dbReference>
<dbReference type="OrthoDB" id="1082574at2"/>
<dbReference type="AlphaFoldDB" id="A0A1L6KRD2"/>
<dbReference type="GeneID" id="29857379"/>
<protein>
    <recommendedName>
        <fullName evidence="6">Nucleotidyltransferase</fullName>
    </recommendedName>
</protein>
<evidence type="ECO:0000313" key="2">
    <source>
        <dbReference type="EMBL" id="QBQ17451.1"/>
    </source>
</evidence>
<evidence type="ECO:0000313" key="5">
    <source>
        <dbReference type="Proteomes" id="UP000463868"/>
    </source>
</evidence>
<dbReference type="EMBL" id="CP038009">
    <property type="protein sequence ID" value="QBQ17451.1"/>
    <property type="molecule type" value="Genomic_DNA"/>
</dbReference>
<dbReference type="EMBL" id="CP031976">
    <property type="protein sequence ID" value="QHI14688.1"/>
    <property type="molecule type" value="Genomic_DNA"/>
</dbReference>
<evidence type="ECO:0000313" key="4">
    <source>
        <dbReference type="Proteomes" id="UP000294395"/>
    </source>
</evidence>
<dbReference type="Proteomes" id="UP000294395">
    <property type="component" value="Chromosome"/>
</dbReference>